<evidence type="ECO:0000256" key="2">
    <source>
        <dbReference type="SAM" id="Phobius"/>
    </source>
</evidence>
<feature type="region of interest" description="Disordered" evidence="1">
    <location>
        <begin position="47"/>
        <end position="146"/>
    </location>
</feature>
<dbReference type="Proteomes" id="UP000659496">
    <property type="component" value="Unassembled WGS sequence"/>
</dbReference>
<evidence type="ECO:0000256" key="1">
    <source>
        <dbReference type="SAM" id="MobiDB-lite"/>
    </source>
</evidence>
<comment type="caution">
    <text evidence="3">The sequence shown here is derived from an EMBL/GenBank/DDBJ whole genome shotgun (WGS) entry which is preliminary data.</text>
</comment>
<feature type="compositionally biased region" description="Low complexity" evidence="1">
    <location>
        <begin position="121"/>
        <end position="139"/>
    </location>
</feature>
<protein>
    <submittedName>
        <fullName evidence="3">Uncharacterized protein</fullName>
    </submittedName>
</protein>
<feature type="transmembrane region" description="Helical" evidence="2">
    <location>
        <begin position="7"/>
        <end position="25"/>
    </location>
</feature>
<organism evidence="3 4">
    <name type="scientific">Sporosarcina gallistercoris</name>
    <dbReference type="NCBI Taxonomy" id="2762245"/>
    <lineage>
        <taxon>Bacteria</taxon>
        <taxon>Bacillati</taxon>
        <taxon>Bacillota</taxon>
        <taxon>Bacilli</taxon>
        <taxon>Bacillales</taxon>
        <taxon>Caryophanaceae</taxon>
        <taxon>Sporosarcina</taxon>
    </lineage>
</organism>
<dbReference type="RefSeq" id="WP_191691558.1">
    <property type="nucleotide sequence ID" value="NZ_JACSQY010000012.1"/>
</dbReference>
<keyword evidence="2" id="KW-0812">Transmembrane</keyword>
<keyword evidence="2" id="KW-0472">Membrane</keyword>
<name>A0ABR8PMK9_9BACL</name>
<accession>A0ABR8PMK9</accession>
<dbReference type="EMBL" id="JACSQY010000012">
    <property type="protein sequence ID" value="MBD7909406.1"/>
    <property type="molecule type" value="Genomic_DNA"/>
</dbReference>
<sequence>MNKKLKIFFLVSIVVILAGVSYILYEFKFKTYEVADDKVDEIIDEPYKLELPDGTPIEQPDSEGGDKTGTADGISGANGSTSNAGATTETSGKITVSKNLGVTSSNGQSTSNAGKGQSGETTSSNQAGQNNSSTGNSSSKPQTGGDVSVASIKAKYQPTLASLENQAAGRLSSLVGRAKSEYEEKSKTGDVNYGYFYNKYMGAAKSMEAQTDGAFNSVMKALENELHANGYDKSYAKNFRSDYEARKKNLRTELMNKAMGR</sequence>
<reference evidence="3 4" key="1">
    <citation type="submission" date="2020-08" db="EMBL/GenBank/DDBJ databases">
        <title>A Genomic Blueprint of the Chicken Gut Microbiome.</title>
        <authorList>
            <person name="Gilroy R."/>
            <person name="Ravi A."/>
            <person name="Getino M."/>
            <person name="Pursley I."/>
            <person name="Horton D.L."/>
            <person name="Alikhan N.-F."/>
            <person name="Baker D."/>
            <person name="Gharbi K."/>
            <person name="Hall N."/>
            <person name="Watson M."/>
            <person name="Adriaenssens E.M."/>
            <person name="Foster-Nyarko E."/>
            <person name="Jarju S."/>
            <person name="Secka A."/>
            <person name="Antonio M."/>
            <person name="Oren A."/>
            <person name="Chaudhuri R."/>
            <person name="La Ragione R.M."/>
            <person name="Hildebrand F."/>
            <person name="Pallen M.J."/>
        </authorList>
    </citation>
    <scope>NUCLEOTIDE SEQUENCE [LARGE SCALE GENOMIC DNA]</scope>
    <source>
        <strain evidence="3 4">Sa3CUA8</strain>
    </source>
</reference>
<evidence type="ECO:0000313" key="3">
    <source>
        <dbReference type="EMBL" id="MBD7909406.1"/>
    </source>
</evidence>
<keyword evidence="2" id="KW-1133">Transmembrane helix</keyword>
<proteinExistence type="predicted"/>
<keyword evidence="4" id="KW-1185">Reference proteome</keyword>
<gene>
    <name evidence="3" type="ORF">H9659_13800</name>
</gene>
<evidence type="ECO:0000313" key="4">
    <source>
        <dbReference type="Proteomes" id="UP000659496"/>
    </source>
</evidence>
<feature type="compositionally biased region" description="Polar residues" evidence="1">
    <location>
        <begin position="77"/>
        <end position="120"/>
    </location>
</feature>